<gene>
    <name evidence="12" type="ORF">BCR39DRAFT_535524</name>
</gene>
<keyword evidence="13" id="KW-1185">Reference proteome</keyword>
<dbReference type="GO" id="GO:0022841">
    <property type="term" value="F:potassium ion leak channel activity"/>
    <property type="evidence" value="ECO:0007669"/>
    <property type="project" value="TreeGrafter"/>
</dbReference>
<evidence type="ECO:0000256" key="9">
    <source>
        <dbReference type="SAM" id="MobiDB-lite"/>
    </source>
</evidence>
<evidence type="ECO:0000256" key="3">
    <source>
        <dbReference type="ARBA" id="ARBA00022692"/>
    </source>
</evidence>
<keyword evidence="5 8" id="KW-0406">Ion transport</keyword>
<feature type="region of interest" description="Disordered" evidence="9">
    <location>
        <begin position="804"/>
        <end position="828"/>
    </location>
</feature>
<evidence type="ECO:0000313" key="12">
    <source>
        <dbReference type="EMBL" id="ORY28329.1"/>
    </source>
</evidence>
<feature type="transmembrane region" description="Helical" evidence="10">
    <location>
        <begin position="83"/>
        <end position="105"/>
    </location>
</feature>
<feature type="region of interest" description="Disordered" evidence="9">
    <location>
        <begin position="457"/>
        <end position="626"/>
    </location>
</feature>
<dbReference type="Proteomes" id="UP000193986">
    <property type="component" value="Unassembled WGS sequence"/>
</dbReference>
<dbReference type="SUPFAM" id="SSF81324">
    <property type="entry name" value="Voltage-gated potassium channels"/>
    <property type="match status" value="2"/>
</dbReference>
<feature type="region of interest" description="Disordered" evidence="9">
    <location>
        <begin position="753"/>
        <end position="773"/>
    </location>
</feature>
<feature type="compositionally biased region" description="Basic and acidic residues" evidence="9">
    <location>
        <begin position="753"/>
        <end position="767"/>
    </location>
</feature>
<dbReference type="InParanoid" id="A0A1Y2B0G6"/>
<accession>A0A1Y2B0G6</accession>
<evidence type="ECO:0000256" key="4">
    <source>
        <dbReference type="ARBA" id="ARBA00022989"/>
    </source>
</evidence>
<evidence type="ECO:0000256" key="6">
    <source>
        <dbReference type="ARBA" id="ARBA00023136"/>
    </source>
</evidence>
<protein>
    <recommendedName>
        <fullName evidence="11">Potassium channel domain-containing protein</fullName>
    </recommendedName>
</protein>
<dbReference type="InterPro" id="IPR003280">
    <property type="entry name" value="2pore_dom_K_chnl"/>
</dbReference>
<feature type="transmembrane region" description="Helical" evidence="10">
    <location>
        <begin position="327"/>
        <end position="345"/>
    </location>
</feature>
<keyword evidence="4 10" id="KW-1133">Transmembrane helix</keyword>
<feature type="transmembrane region" description="Helical" evidence="10">
    <location>
        <begin position="151"/>
        <end position="174"/>
    </location>
</feature>
<organism evidence="12 13">
    <name type="scientific">Naematelia encephala</name>
    <dbReference type="NCBI Taxonomy" id="71784"/>
    <lineage>
        <taxon>Eukaryota</taxon>
        <taxon>Fungi</taxon>
        <taxon>Dikarya</taxon>
        <taxon>Basidiomycota</taxon>
        <taxon>Agaricomycotina</taxon>
        <taxon>Tremellomycetes</taxon>
        <taxon>Tremellales</taxon>
        <taxon>Naemateliaceae</taxon>
        <taxon>Naematelia</taxon>
    </lineage>
</organism>
<dbReference type="Gene3D" id="1.10.287.70">
    <property type="match status" value="2"/>
</dbReference>
<name>A0A1Y2B0G6_9TREE</name>
<feature type="transmembrane region" description="Helical" evidence="10">
    <location>
        <begin position="194"/>
        <end position="212"/>
    </location>
</feature>
<dbReference type="GO" id="GO:0030322">
    <property type="term" value="P:stabilization of membrane potential"/>
    <property type="evidence" value="ECO:0007669"/>
    <property type="project" value="TreeGrafter"/>
</dbReference>
<evidence type="ECO:0000256" key="7">
    <source>
        <dbReference type="ARBA" id="ARBA00023303"/>
    </source>
</evidence>
<feature type="domain" description="Potassium channel" evidence="11">
    <location>
        <begin position="201"/>
        <end position="268"/>
    </location>
</feature>
<feature type="compositionally biased region" description="Acidic residues" evidence="9">
    <location>
        <begin position="521"/>
        <end position="534"/>
    </location>
</feature>
<feature type="transmembrane region" description="Helical" evidence="10">
    <location>
        <begin position="381"/>
        <end position="399"/>
    </location>
</feature>
<evidence type="ECO:0000259" key="11">
    <source>
        <dbReference type="Pfam" id="PF07885"/>
    </source>
</evidence>
<reference evidence="12 13" key="1">
    <citation type="submission" date="2016-07" db="EMBL/GenBank/DDBJ databases">
        <title>Pervasive Adenine N6-methylation of Active Genes in Fungi.</title>
        <authorList>
            <consortium name="DOE Joint Genome Institute"/>
            <person name="Mondo S.J."/>
            <person name="Dannebaum R.O."/>
            <person name="Kuo R.C."/>
            <person name="Labutti K."/>
            <person name="Haridas S."/>
            <person name="Kuo A."/>
            <person name="Salamov A."/>
            <person name="Ahrendt S.R."/>
            <person name="Lipzen A."/>
            <person name="Sullivan W."/>
            <person name="Andreopoulos W.B."/>
            <person name="Clum A."/>
            <person name="Lindquist E."/>
            <person name="Daum C."/>
            <person name="Ramamoorthy G.K."/>
            <person name="Gryganskyi A."/>
            <person name="Culley D."/>
            <person name="Magnuson J.K."/>
            <person name="James T.Y."/>
            <person name="O'Malley M.A."/>
            <person name="Stajich J.E."/>
            <person name="Spatafora J.W."/>
            <person name="Visel A."/>
            <person name="Grigoriev I.V."/>
        </authorList>
    </citation>
    <scope>NUCLEOTIDE SEQUENCE [LARGE SCALE GENOMIC DNA]</scope>
    <source>
        <strain evidence="12 13">68-887.2</strain>
    </source>
</reference>
<proteinExistence type="inferred from homology"/>
<feature type="compositionally biased region" description="Acidic residues" evidence="9">
    <location>
        <begin position="581"/>
        <end position="590"/>
    </location>
</feature>
<dbReference type="GO" id="GO:0015271">
    <property type="term" value="F:outward rectifier potassium channel activity"/>
    <property type="evidence" value="ECO:0007669"/>
    <property type="project" value="TreeGrafter"/>
</dbReference>
<feature type="compositionally biased region" description="Basic and acidic residues" evidence="9">
    <location>
        <begin position="591"/>
        <end position="602"/>
    </location>
</feature>
<evidence type="ECO:0000256" key="5">
    <source>
        <dbReference type="ARBA" id="ARBA00023065"/>
    </source>
</evidence>
<evidence type="ECO:0000256" key="2">
    <source>
        <dbReference type="ARBA" id="ARBA00022448"/>
    </source>
</evidence>
<feature type="compositionally biased region" description="Basic and acidic residues" evidence="9">
    <location>
        <begin position="560"/>
        <end position="580"/>
    </location>
</feature>
<feature type="compositionally biased region" description="Basic and acidic residues" evidence="9">
    <location>
        <begin position="812"/>
        <end position="828"/>
    </location>
</feature>
<feature type="compositionally biased region" description="Acidic residues" evidence="9">
    <location>
        <begin position="541"/>
        <end position="554"/>
    </location>
</feature>
<comment type="caution">
    <text evidence="12">The sequence shown here is derived from an EMBL/GenBank/DDBJ whole genome shotgun (WGS) entry which is preliminary data.</text>
</comment>
<dbReference type="Pfam" id="PF07885">
    <property type="entry name" value="Ion_trans_2"/>
    <property type="match status" value="2"/>
</dbReference>
<keyword evidence="3 8" id="KW-0812">Transmembrane</keyword>
<feature type="transmembrane region" description="Helical" evidence="10">
    <location>
        <begin position="117"/>
        <end position="139"/>
    </location>
</feature>
<comment type="similarity">
    <text evidence="8">Belongs to the two pore domain potassium channel (TC 1.A.1.8) family.</text>
</comment>
<feature type="transmembrane region" description="Helical" evidence="10">
    <location>
        <begin position="351"/>
        <end position="369"/>
    </location>
</feature>
<evidence type="ECO:0000313" key="13">
    <source>
        <dbReference type="Proteomes" id="UP000193986"/>
    </source>
</evidence>
<evidence type="ECO:0000256" key="1">
    <source>
        <dbReference type="ARBA" id="ARBA00004141"/>
    </source>
</evidence>
<evidence type="ECO:0000256" key="10">
    <source>
        <dbReference type="SAM" id="Phobius"/>
    </source>
</evidence>
<keyword evidence="2 8" id="KW-0813">Transport</keyword>
<feature type="transmembrane region" description="Helical" evidence="10">
    <location>
        <begin position="43"/>
        <end position="63"/>
    </location>
</feature>
<dbReference type="GO" id="GO:0005886">
    <property type="term" value="C:plasma membrane"/>
    <property type="evidence" value="ECO:0007669"/>
    <property type="project" value="TreeGrafter"/>
</dbReference>
<feature type="compositionally biased region" description="Polar residues" evidence="9">
    <location>
        <begin position="507"/>
        <end position="518"/>
    </location>
</feature>
<feature type="transmembrane region" description="Helical" evidence="10">
    <location>
        <begin position="249"/>
        <end position="272"/>
    </location>
</feature>
<keyword evidence="6 10" id="KW-0472">Membrane</keyword>
<dbReference type="PANTHER" id="PTHR11003:SF291">
    <property type="entry name" value="IP11374P"/>
    <property type="match status" value="1"/>
</dbReference>
<sequence length="828" mass="92889">MSPKKQGVFGLGLDKEEKASGKKLLSWRELFFEPAKLRIFAKYCPLVAAILAPLATLLDIPALTQHWYSRYGDPQPDPTVSLALSGLGLGVNILANALLLVRFMSRESFWIRQSTRLSLLFWVVKTVVAAVNLIIFGILTRNGNGYTYAEGFWCAVVSIIDSGIISIALLFHYFLAFGRENHDTNEVRLEGRKFMLSVTWFLVILAFQSLAFCKIEHWAYSDAIYFSIQTALTIGYGDFTPTTAAGKVLVFPFSVLTISQLGNEIALIIAFISTRSDERRSKWRKRYENAMHREANALRPTASLIEEMALIHQINNREELMTQLYDLWWSALSLLIFWMIGAVMFSQIEGWSFGNAVYAVMILSITIGFGDFTPKTPAGKVVFVVYALAAVPIVTSFAVQSITGLLGTYQNRGGNRERFKRERTKDPDAFMPHADFILRAHESYADVRKRLLGDDAAIPQLSGGGDPNHQEGDEDGSDATAVQDGEAPKATQDGEASTPDQDGAASTAVQDGETSTTMADGAEEGSDPTADQDGEAPTAVQDEEASSAIQDEDTSTAVLEGKRKSTEDGTDRSIREAKEREEEEEEDDLNESERVLRNDYRRVQGVLKQRKPAGDDMDEEEAKKDTEEHKVEIDLLKQLMDRTVRLEAEARQMLLDSMDKGIARTLLLADRNVQVRDVRALRGDDANMLAIWRGEEQKTARDQKNREAAHQAEDVDMLNRVRRYRNTFAEILVIGSILQKLEGEELNRFERWRDEGQTREAEERQGDGDGEALEDVAQETWEGITGRMFRHHAKRIRKTELSSLEKGLTKWGEPHEVKERGTQQAEGH</sequence>
<comment type="subcellular location">
    <subcellularLocation>
        <location evidence="1">Membrane</location>
        <topology evidence="1">Multi-pass membrane protein</topology>
    </subcellularLocation>
</comment>
<keyword evidence="7 8" id="KW-0407">Ion channel</keyword>
<evidence type="ECO:0000256" key="8">
    <source>
        <dbReference type="RuleBase" id="RU003857"/>
    </source>
</evidence>
<dbReference type="OrthoDB" id="297496at2759"/>
<dbReference type="PANTHER" id="PTHR11003">
    <property type="entry name" value="POTASSIUM CHANNEL, SUBFAMILY K"/>
    <property type="match status" value="1"/>
</dbReference>
<dbReference type="EMBL" id="MCFC01000032">
    <property type="protein sequence ID" value="ORY28329.1"/>
    <property type="molecule type" value="Genomic_DNA"/>
</dbReference>
<dbReference type="InterPro" id="IPR013099">
    <property type="entry name" value="K_chnl_dom"/>
</dbReference>
<dbReference type="PRINTS" id="PR01333">
    <property type="entry name" value="2POREKCHANEL"/>
</dbReference>
<feature type="domain" description="Potassium channel" evidence="11">
    <location>
        <begin position="335"/>
        <end position="398"/>
    </location>
</feature>
<dbReference type="STRING" id="71784.A0A1Y2B0G6"/>
<dbReference type="AlphaFoldDB" id="A0A1Y2B0G6"/>